<dbReference type="AlphaFoldDB" id="A0A1N7EGL5"/>
<dbReference type="RefSeq" id="WP_076432342.1">
    <property type="nucleotide sequence ID" value="NZ_FTNO01000006.1"/>
</dbReference>
<feature type="transmembrane region" description="Helical" evidence="8">
    <location>
        <begin position="21"/>
        <end position="46"/>
    </location>
</feature>
<keyword evidence="2 8" id="KW-0813">Transport</keyword>
<evidence type="ECO:0000259" key="9">
    <source>
        <dbReference type="PROSITE" id="PS50928"/>
    </source>
</evidence>
<evidence type="ECO:0000313" key="11">
    <source>
        <dbReference type="Proteomes" id="UP000186914"/>
    </source>
</evidence>
<feature type="transmembrane region" description="Helical" evidence="8">
    <location>
        <begin position="340"/>
        <end position="363"/>
    </location>
</feature>
<keyword evidence="5 8" id="KW-0812">Transmembrane</keyword>
<feature type="transmembrane region" description="Helical" evidence="8">
    <location>
        <begin position="454"/>
        <end position="475"/>
    </location>
</feature>
<proteinExistence type="inferred from homology"/>
<dbReference type="PANTHER" id="PTHR43357">
    <property type="entry name" value="INNER MEMBRANE ABC TRANSPORTER PERMEASE PROTEIN YDCV"/>
    <property type="match status" value="1"/>
</dbReference>
<feature type="transmembrane region" description="Helical" evidence="8">
    <location>
        <begin position="147"/>
        <end position="167"/>
    </location>
</feature>
<dbReference type="CDD" id="cd06261">
    <property type="entry name" value="TM_PBP2"/>
    <property type="match status" value="2"/>
</dbReference>
<evidence type="ECO:0000313" key="10">
    <source>
        <dbReference type="EMBL" id="SIR87149.1"/>
    </source>
</evidence>
<evidence type="ECO:0000256" key="7">
    <source>
        <dbReference type="ARBA" id="ARBA00023136"/>
    </source>
</evidence>
<evidence type="ECO:0000256" key="2">
    <source>
        <dbReference type="ARBA" id="ARBA00022448"/>
    </source>
</evidence>
<keyword evidence="4" id="KW-0997">Cell inner membrane</keyword>
<dbReference type="PANTHER" id="PTHR43357:SF3">
    <property type="entry name" value="FE(3+)-TRANSPORT SYSTEM PERMEASE PROTEIN FBPB 2"/>
    <property type="match status" value="1"/>
</dbReference>
<feature type="transmembrane region" description="Helical" evidence="8">
    <location>
        <begin position="66"/>
        <end position="90"/>
    </location>
</feature>
<keyword evidence="7 8" id="KW-0472">Membrane</keyword>
<dbReference type="InterPro" id="IPR000515">
    <property type="entry name" value="MetI-like"/>
</dbReference>
<evidence type="ECO:0000256" key="1">
    <source>
        <dbReference type="ARBA" id="ARBA00004429"/>
    </source>
</evidence>
<evidence type="ECO:0000256" key="8">
    <source>
        <dbReference type="RuleBase" id="RU363032"/>
    </source>
</evidence>
<dbReference type="InterPro" id="IPR035906">
    <property type="entry name" value="MetI-like_sf"/>
</dbReference>
<feature type="domain" description="ABC transmembrane type-1" evidence="9">
    <location>
        <begin position="67"/>
        <end position="267"/>
    </location>
</feature>
<evidence type="ECO:0000256" key="5">
    <source>
        <dbReference type="ARBA" id="ARBA00022692"/>
    </source>
</evidence>
<sequence length="535" mass="56786">MSLQERITQYDGFEADEDGPATALVLLSGAIAATVLSPLLWIFIRAGRVGFEEALVTITSGQNVDILFNSVTLVVGVTAGSLLLGVPLAILTTGSDLPFRRFWTVTAALPLVIPSYIGAFAFVSAFGPHGVLTTVLAPVGIERIPEIYGFPGATLVLALFVYPYVFLATRAALLSLDGQLIEAARTLNHGRLSAFRRVVLPQLMPGISAGALLVALYTLSDFGTPAIMRYEVFTQAIYVESNAFNPEMAALLSLQLVVVTVAILSLESQLGDASETRIGASGQAGTFELGAWKLPAVAFCALVAFMTLIVPLGILLMWLVRPEASYGGGFTFEWTVVFNTIAVAGVAAVACVLAALPVGYLSARRDTRFPRLANRATYVGYAVPGIVLGFALVSASQEIPVLYQSIPVLLFAYVVRFLPQAVGTVRSSILQVDSGLMEAARTLDHSPSSAFRRVTLPLIAPGIAAGAALVFLTTMRELPATLMLHPTGFETIVTHIWLVTGAGYYGQAAVPALVLVGVSSLSMMIIIAKERYNVE</sequence>
<dbReference type="GO" id="GO:0055085">
    <property type="term" value="P:transmembrane transport"/>
    <property type="evidence" value="ECO:0007669"/>
    <property type="project" value="InterPro"/>
</dbReference>
<evidence type="ECO:0000256" key="6">
    <source>
        <dbReference type="ARBA" id="ARBA00022989"/>
    </source>
</evidence>
<dbReference type="Pfam" id="PF00528">
    <property type="entry name" value="BPD_transp_1"/>
    <property type="match status" value="2"/>
</dbReference>
<comment type="subcellular location">
    <subcellularLocation>
        <location evidence="1">Cell inner membrane</location>
        <topology evidence="1">Multi-pass membrane protein</topology>
    </subcellularLocation>
    <subcellularLocation>
        <location evidence="8">Cell membrane</location>
        <topology evidence="8">Multi-pass membrane protein</topology>
    </subcellularLocation>
</comment>
<feature type="transmembrane region" description="Helical" evidence="8">
    <location>
        <begin position="102"/>
        <end position="127"/>
    </location>
</feature>
<keyword evidence="11" id="KW-1185">Reference proteome</keyword>
<feature type="transmembrane region" description="Helical" evidence="8">
    <location>
        <begin position="198"/>
        <end position="219"/>
    </location>
</feature>
<dbReference type="PROSITE" id="PS50928">
    <property type="entry name" value="ABC_TM1"/>
    <property type="match status" value="2"/>
</dbReference>
<organism evidence="10 11">
    <name type="scientific">Haladaptatus litoreus</name>
    <dbReference type="NCBI Taxonomy" id="553468"/>
    <lineage>
        <taxon>Archaea</taxon>
        <taxon>Methanobacteriati</taxon>
        <taxon>Methanobacteriota</taxon>
        <taxon>Stenosarchaea group</taxon>
        <taxon>Halobacteria</taxon>
        <taxon>Halobacteriales</taxon>
        <taxon>Haladaptataceae</taxon>
        <taxon>Haladaptatus</taxon>
    </lineage>
</organism>
<evidence type="ECO:0000256" key="3">
    <source>
        <dbReference type="ARBA" id="ARBA00022475"/>
    </source>
</evidence>
<reference evidence="11" key="1">
    <citation type="submission" date="2017-01" db="EMBL/GenBank/DDBJ databases">
        <authorList>
            <person name="Varghese N."/>
            <person name="Submissions S."/>
        </authorList>
    </citation>
    <scope>NUCLEOTIDE SEQUENCE [LARGE SCALE GENOMIC DNA]</scope>
    <source>
        <strain evidence="11">CGMCC 1.7737</strain>
    </source>
</reference>
<dbReference type="Proteomes" id="UP000186914">
    <property type="component" value="Unassembled WGS sequence"/>
</dbReference>
<keyword evidence="3" id="KW-1003">Cell membrane</keyword>
<feature type="transmembrane region" description="Helical" evidence="8">
    <location>
        <begin position="375"/>
        <end position="395"/>
    </location>
</feature>
<dbReference type="SUPFAM" id="SSF161098">
    <property type="entry name" value="MetI-like"/>
    <property type="match status" value="2"/>
</dbReference>
<feature type="transmembrane region" description="Helical" evidence="8">
    <location>
        <begin position="401"/>
        <end position="418"/>
    </location>
</feature>
<dbReference type="Gene3D" id="1.10.3720.10">
    <property type="entry name" value="MetI-like"/>
    <property type="match status" value="2"/>
</dbReference>
<feature type="domain" description="ABC transmembrane type-1" evidence="9">
    <location>
        <begin position="337"/>
        <end position="526"/>
    </location>
</feature>
<dbReference type="EMBL" id="FTNO01000006">
    <property type="protein sequence ID" value="SIR87149.1"/>
    <property type="molecule type" value="Genomic_DNA"/>
</dbReference>
<keyword evidence="6 8" id="KW-1133">Transmembrane helix</keyword>
<name>A0A1N7EGL5_9EURY</name>
<protein>
    <submittedName>
        <fullName evidence="10">Iron(III) transport system permease protein</fullName>
    </submittedName>
</protein>
<gene>
    <name evidence="10" type="ORF">SAMN05421858_4216</name>
</gene>
<dbReference type="GO" id="GO:0005886">
    <property type="term" value="C:plasma membrane"/>
    <property type="evidence" value="ECO:0007669"/>
    <property type="project" value="UniProtKB-SubCell"/>
</dbReference>
<feature type="transmembrane region" description="Helical" evidence="8">
    <location>
        <begin position="296"/>
        <end position="320"/>
    </location>
</feature>
<comment type="similarity">
    <text evidence="8">Belongs to the binding-protein-dependent transport system permease family.</text>
</comment>
<accession>A0A1N7EGL5</accession>
<dbReference type="OrthoDB" id="28023at2157"/>
<evidence type="ECO:0000256" key="4">
    <source>
        <dbReference type="ARBA" id="ARBA00022519"/>
    </source>
</evidence>